<evidence type="ECO:0000313" key="3">
    <source>
        <dbReference type="EMBL" id="KAJ9612641.1"/>
    </source>
</evidence>
<sequence>MADSPASELSQDPESGEEQTAAQQAAIKAAAAKDKECQYCHQHFTSSSLGRHLDQFLSKKKPDGIHDVDEIRRLRGGITRRTARSSRKDKSNERDDVNSSQTSPVPGFGPGPQPGTLVSSAIELNRLPPGGMHVRLNRLNWQATGVITDPTTLDSPVSAAPPTPAIVGSPSGLKRSFSTYAQDLNTTNNAENTRALELSLREVLDSLRAATKHASPKPSPFTFDIPSQTFPSLCLKVLPAPATLFQASPFSTPQSIPIQPPGPDQLAPLRQKLSSTIDYWKWQALRLAQPTTSNIAEEADFLTRSAAQWMESTLSHLETSYQNWMSHPPDIRNLLWQVELLRAYHSEQQKVQEMEERLERLQQEANQLQQQVEYLSRCQWPREMALWPPDRKTFGASMREELRLINLNKLPVGSNGADGVEELLNAPTENVNTRLGDRWDFDKLVAKWKAHVREDKSRRMPVPQQSVDGVQTTAAKVAELKKAQSEPGLNGLSNGMSPNSIEERRRSMRNQKGNISIISDL</sequence>
<feature type="compositionally biased region" description="Basic and acidic residues" evidence="2">
    <location>
        <begin position="86"/>
        <end position="97"/>
    </location>
</feature>
<evidence type="ECO:0000313" key="4">
    <source>
        <dbReference type="Proteomes" id="UP001172673"/>
    </source>
</evidence>
<evidence type="ECO:0000256" key="1">
    <source>
        <dbReference type="SAM" id="Coils"/>
    </source>
</evidence>
<feature type="region of interest" description="Disordered" evidence="2">
    <location>
        <begin position="481"/>
        <end position="521"/>
    </location>
</feature>
<keyword evidence="1" id="KW-0175">Coiled coil</keyword>
<organism evidence="3 4">
    <name type="scientific">Cladophialophora chaetospira</name>
    <dbReference type="NCBI Taxonomy" id="386627"/>
    <lineage>
        <taxon>Eukaryota</taxon>
        <taxon>Fungi</taxon>
        <taxon>Dikarya</taxon>
        <taxon>Ascomycota</taxon>
        <taxon>Pezizomycotina</taxon>
        <taxon>Eurotiomycetes</taxon>
        <taxon>Chaetothyriomycetidae</taxon>
        <taxon>Chaetothyriales</taxon>
        <taxon>Herpotrichiellaceae</taxon>
        <taxon>Cladophialophora</taxon>
    </lineage>
</organism>
<protein>
    <submittedName>
        <fullName evidence="3">Uncharacterized protein</fullName>
    </submittedName>
</protein>
<dbReference type="EMBL" id="JAPDRK010000005">
    <property type="protein sequence ID" value="KAJ9612641.1"/>
    <property type="molecule type" value="Genomic_DNA"/>
</dbReference>
<proteinExistence type="predicted"/>
<feature type="compositionally biased region" description="Polar residues" evidence="2">
    <location>
        <begin position="491"/>
        <end position="500"/>
    </location>
</feature>
<dbReference type="AlphaFoldDB" id="A0AA38XFY5"/>
<reference evidence="3" key="1">
    <citation type="submission" date="2022-10" db="EMBL/GenBank/DDBJ databases">
        <title>Culturing micro-colonial fungi from biological soil crusts in the Mojave desert and describing Neophaeococcomyces mojavensis, and introducing the new genera and species Taxawa tesnikishii.</title>
        <authorList>
            <person name="Kurbessoian T."/>
            <person name="Stajich J.E."/>
        </authorList>
    </citation>
    <scope>NUCLEOTIDE SEQUENCE</scope>
    <source>
        <strain evidence="3">TK_41</strain>
    </source>
</reference>
<gene>
    <name evidence="3" type="ORF">H2200_004238</name>
</gene>
<feature type="coiled-coil region" evidence="1">
    <location>
        <begin position="337"/>
        <end position="378"/>
    </location>
</feature>
<dbReference type="Proteomes" id="UP001172673">
    <property type="component" value="Unassembled WGS sequence"/>
</dbReference>
<evidence type="ECO:0000256" key="2">
    <source>
        <dbReference type="SAM" id="MobiDB-lite"/>
    </source>
</evidence>
<feature type="region of interest" description="Disordered" evidence="2">
    <location>
        <begin position="1"/>
        <end position="27"/>
    </location>
</feature>
<comment type="caution">
    <text evidence="3">The sequence shown here is derived from an EMBL/GenBank/DDBJ whole genome shotgun (WGS) entry which is preliminary data.</text>
</comment>
<accession>A0AA38XFY5</accession>
<name>A0AA38XFY5_9EURO</name>
<keyword evidence="4" id="KW-1185">Reference proteome</keyword>
<feature type="compositionally biased region" description="Polar residues" evidence="2">
    <location>
        <begin position="510"/>
        <end position="521"/>
    </location>
</feature>
<feature type="region of interest" description="Disordered" evidence="2">
    <location>
        <begin position="76"/>
        <end position="116"/>
    </location>
</feature>